<reference evidence="2 3" key="1">
    <citation type="journal article" date="2023" name="G3 (Bethesda)">
        <title>A chromosome-length genome assembly and annotation of blackberry (Rubus argutus, cv. 'Hillquist').</title>
        <authorList>
            <person name="Bruna T."/>
            <person name="Aryal R."/>
            <person name="Dudchenko O."/>
            <person name="Sargent D.J."/>
            <person name="Mead D."/>
            <person name="Buti M."/>
            <person name="Cavallini A."/>
            <person name="Hytonen T."/>
            <person name="Andres J."/>
            <person name="Pham M."/>
            <person name="Weisz D."/>
            <person name="Mascagni F."/>
            <person name="Usai G."/>
            <person name="Natali L."/>
            <person name="Bassil N."/>
            <person name="Fernandez G.E."/>
            <person name="Lomsadze A."/>
            <person name="Armour M."/>
            <person name="Olukolu B."/>
            <person name="Poorten T."/>
            <person name="Britton C."/>
            <person name="Davik J."/>
            <person name="Ashrafi H."/>
            <person name="Aiden E.L."/>
            <person name="Borodovsky M."/>
            <person name="Worthington M."/>
        </authorList>
    </citation>
    <scope>NUCLEOTIDE SEQUENCE [LARGE SCALE GENOMIC DNA]</scope>
    <source>
        <strain evidence="2">PI 553951</strain>
    </source>
</reference>
<organism evidence="2 3">
    <name type="scientific">Rubus argutus</name>
    <name type="common">Southern blackberry</name>
    <dbReference type="NCBI Taxonomy" id="59490"/>
    <lineage>
        <taxon>Eukaryota</taxon>
        <taxon>Viridiplantae</taxon>
        <taxon>Streptophyta</taxon>
        <taxon>Embryophyta</taxon>
        <taxon>Tracheophyta</taxon>
        <taxon>Spermatophyta</taxon>
        <taxon>Magnoliopsida</taxon>
        <taxon>eudicotyledons</taxon>
        <taxon>Gunneridae</taxon>
        <taxon>Pentapetalae</taxon>
        <taxon>rosids</taxon>
        <taxon>fabids</taxon>
        <taxon>Rosales</taxon>
        <taxon>Rosaceae</taxon>
        <taxon>Rosoideae</taxon>
        <taxon>Rosoideae incertae sedis</taxon>
        <taxon>Rubus</taxon>
    </lineage>
</organism>
<evidence type="ECO:0000313" key="2">
    <source>
        <dbReference type="EMBL" id="KAK9943518.1"/>
    </source>
</evidence>
<dbReference type="AlphaFoldDB" id="A0AAW1Y420"/>
<comment type="caution">
    <text evidence="2">The sequence shown here is derived from an EMBL/GenBank/DDBJ whole genome shotgun (WGS) entry which is preliminary data.</text>
</comment>
<dbReference type="EMBL" id="JBEDUW010000002">
    <property type="protein sequence ID" value="KAK9943518.1"/>
    <property type="molecule type" value="Genomic_DNA"/>
</dbReference>
<feature type="region of interest" description="Disordered" evidence="1">
    <location>
        <begin position="1"/>
        <end position="21"/>
    </location>
</feature>
<keyword evidence="3" id="KW-1185">Reference proteome</keyword>
<sequence length="70" mass="7415">MEWEGGASKGTARRGDAHGQSWCTGTVETKATIGGGDGAHGFGFVRVEVVILGRGMMMAGWNFLCLQVRD</sequence>
<evidence type="ECO:0000256" key="1">
    <source>
        <dbReference type="SAM" id="MobiDB-lite"/>
    </source>
</evidence>
<accession>A0AAW1Y420</accession>
<proteinExistence type="predicted"/>
<dbReference type="Proteomes" id="UP001457282">
    <property type="component" value="Unassembled WGS sequence"/>
</dbReference>
<evidence type="ECO:0000313" key="3">
    <source>
        <dbReference type="Proteomes" id="UP001457282"/>
    </source>
</evidence>
<protein>
    <submittedName>
        <fullName evidence="2">Uncharacterized protein</fullName>
    </submittedName>
</protein>
<name>A0AAW1Y420_RUBAR</name>
<gene>
    <name evidence="2" type="ORF">M0R45_009123</name>
</gene>